<evidence type="ECO:0000313" key="6">
    <source>
        <dbReference type="Proteomes" id="UP000198784"/>
    </source>
</evidence>
<evidence type="ECO:0000313" key="5">
    <source>
        <dbReference type="EMBL" id="SFQ14348.1"/>
    </source>
</evidence>
<sequence length="421" mass="45642">MSLAEKPGYTSTPCGWIPAAWSADKLSGLVDVIYGKSPADIKKSERGIPIYGTGGISGYTDSPLYEGPSIILGRKGTIDKVQRSDGPFWAIDTTFYTTPKVTFDWSWLYYCISSFDLRKLNEASGVPSLSRGSLESLDIATPPLPEQQKIAAILTAVDDKLDVIARQIEVTQALKQGLMQSLFSRGVGTQDANGRWVPHTDFKDSELGEIPETWLITTLGGICNGALQTGPFGSQLHAAEYQDEGVPVLMPKDLLKCRANLSTAARIAPERAEELAKHKLVAGDLLFSRRGDVARFALIDEQSAGALCGTGCLKAKPSEGYSSAYIAHLLQLDTVRTWLEQNAVGQTMPNMNTGILASLPLVAPENKQEQEEIAGILDSVDAKTGLLFSKQLHFQTLKRGLMQKLLTGEWRVKLDSPTGIG</sequence>
<keyword evidence="3" id="KW-0238">DNA-binding</keyword>
<feature type="domain" description="Type I restriction modification DNA specificity" evidence="4">
    <location>
        <begin position="211"/>
        <end position="385"/>
    </location>
</feature>
<comment type="similarity">
    <text evidence="1">Belongs to the type-I restriction system S methylase family.</text>
</comment>
<proteinExistence type="inferred from homology"/>
<dbReference type="InterPro" id="IPR000055">
    <property type="entry name" value="Restrct_endonuc_typeI_TRD"/>
</dbReference>
<dbReference type="Gene3D" id="1.10.287.1120">
    <property type="entry name" value="Bipartite methylase S protein"/>
    <property type="match status" value="1"/>
</dbReference>
<dbReference type="GO" id="GO:0003677">
    <property type="term" value="F:DNA binding"/>
    <property type="evidence" value="ECO:0007669"/>
    <property type="project" value="UniProtKB-KW"/>
</dbReference>
<gene>
    <name evidence="5" type="ORF">SAMN05216190_13534</name>
</gene>
<dbReference type="GO" id="GO:0009307">
    <property type="term" value="P:DNA restriction-modification system"/>
    <property type="evidence" value="ECO:0007669"/>
    <property type="project" value="UniProtKB-KW"/>
</dbReference>
<evidence type="ECO:0000256" key="3">
    <source>
        <dbReference type="ARBA" id="ARBA00023125"/>
    </source>
</evidence>
<dbReference type="Proteomes" id="UP000198784">
    <property type="component" value="Unassembled WGS sequence"/>
</dbReference>
<reference evidence="6" key="1">
    <citation type="submission" date="2016-10" db="EMBL/GenBank/DDBJ databases">
        <authorList>
            <person name="Varghese N."/>
            <person name="Submissions S."/>
        </authorList>
    </citation>
    <scope>NUCLEOTIDE SEQUENCE [LARGE SCALE GENOMIC DNA]</scope>
    <source>
        <strain evidence="6">DSM 17834</strain>
    </source>
</reference>
<dbReference type="STRING" id="289003.SAMN05216190_13534"/>
<evidence type="ECO:0000259" key="4">
    <source>
        <dbReference type="Pfam" id="PF01420"/>
    </source>
</evidence>
<dbReference type="InterPro" id="IPR052021">
    <property type="entry name" value="Type-I_RS_S_subunit"/>
</dbReference>
<organism evidence="5 6">
    <name type="scientific">Pseudomonas borbori</name>
    <dbReference type="NCBI Taxonomy" id="289003"/>
    <lineage>
        <taxon>Bacteria</taxon>
        <taxon>Pseudomonadati</taxon>
        <taxon>Pseudomonadota</taxon>
        <taxon>Gammaproteobacteria</taxon>
        <taxon>Pseudomonadales</taxon>
        <taxon>Pseudomonadaceae</taxon>
        <taxon>Pseudomonas</taxon>
    </lineage>
</organism>
<name>A0A1I5W3N0_9PSED</name>
<protein>
    <submittedName>
        <fullName evidence="5">Type I restriction enzyme, S subunit</fullName>
    </submittedName>
</protein>
<dbReference type="PANTHER" id="PTHR30408:SF12">
    <property type="entry name" value="TYPE I RESTRICTION ENZYME MJAVIII SPECIFICITY SUBUNIT"/>
    <property type="match status" value="1"/>
</dbReference>
<dbReference type="AlphaFoldDB" id="A0A1I5W3N0"/>
<keyword evidence="6" id="KW-1185">Reference proteome</keyword>
<dbReference type="InterPro" id="IPR044946">
    <property type="entry name" value="Restrct_endonuc_typeI_TRD_sf"/>
</dbReference>
<evidence type="ECO:0000256" key="1">
    <source>
        <dbReference type="ARBA" id="ARBA00010923"/>
    </source>
</evidence>
<dbReference type="EMBL" id="FOWX01000035">
    <property type="protein sequence ID" value="SFQ14348.1"/>
    <property type="molecule type" value="Genomic_DNA"/>
</dbReference>
<feature type="domain" description="Type I restriction modification DNA specificity" evidence="4">
    <location>
        <begin position="21"/>
        <end position="168"/>
    </location>
</feature>
<dbReference type="SUPFAM" id="SSF116734">
    <property type="entry name" value="DNA methylase specificity domain"/>
    <property type="match status" value="2"/>
</dbReference>
<dbReference type="CDD" id="cd16961">
    <property type="entry name" value="RMtype1_S_TRD-CR_like"/>
    <property type="match status" value="1"/>
</dbReference>
<evidence type="ECO:0000256" key="2">
    <source>
        <dbReference type="ARBA" id="ARBA00022747"/>
    </source>
</evidence>
<dbReference type="CDD" id="cd17288">
    <property type="entry name" value="RMtype1_S_LlaAI06ORF1089P_TRD1-CR1_like"/>
    <property type="match status" value="1"/>
</dbReference>
<dbReference type="OrthoDB" id="9798929at2"/>
<keyword evidence="2" id="KW-0680">Restriction system</keyword>
<dbReference type="Gene3D" id="3.90.220.20">
    <property type="entry name" value="DNA methylase specificity domains"/>
    <property type="match status" value="2"/>
</dbReference>
<accession>A0A1I5W3N0</accession>
<dbReference type="PANTHER" id="PTHR30408">
    <property type="entry name" value="TYPE-1 RESTRICTION ENZYME ECOKI SPECIFICITY PROTEIN"/>
    <property type="match status" value="1"/>
</dbReference>
<dbReference type="RefSeq" id="WP_090504903.1">
    <property type="nucleotide sequence ID" value="NZ_FOWX01000035.1"/>
</dbReference>
<dbReference type="Pfam" id="PF01420">
    <property type="entry name" value="Methylase_S"/>
    <property type="match status" value="2"/>
</dbReference>